<organism evidence="1 2">
    <name type="scientific">Polarella glacialis</name>
    <name type="common">Dinoflagellate</name>
    <dbReference type="NCBI Taxonomy" id="89957"/>
    <lineage>
        <taxon>Eukaryota</taxon>
        <taxon>Sar</taxon>
        <taxon>Alveolata</taxon>
        <taxon>Dinophyceae</taxon>
        <taxon>Suessiales</taxon>
        <taxon>Suessiaceae</taxon>
        <taxon>Polarella</taxon>
    </lineage>
</organism>
<dbReference type="Proteomes" id="UP000626109">
    <property type="component" value="Unassembled WGS sequence"/>
</dbReference>
<name>A0A813LSW4_POLGL</name>
<dbReference type="Gene3D" id="3.30.200.20">
    <property type="entry name" value="Phosphorylase Kinase, domain 1"/>
    <property type="match status" value="1"/>
</dbReference>
<dbReference type="EMBL" id="CAJNNW010036807">
    <property type="protein sequence ID" value="CAE8737732.1"/>
    <property type="molecule type" value="Genomic_DNA"/>
</dbReference>
<sequence length="56" mass="6539">MEREINSQCYHPCIMHFITTLQDKTHVYFLTEFLGGGDLFTSIREIGNLTKEQSML</sequence>
<dbReference type="SUPFAM" id="SSF56112">
    <property type="entry name" value="Protein kinase-like (PK-like)"/>
    <property type="match status" value="1"/>
</dbReference>
<dbReference type="AlphaFoldDB" id="A0A813LSW4"/>
<dbReference type="Gene3D" id="1.10.510.10">
    <property type="entry name" value="Transferase(Phosphotransferase) domain 1"/>
    <property type="match status" value="1"/>
</dbReference>
<accession>A0A813LSW4</accession>
<dbReference type="InterPro" id="IPR011009">
    <property type="entry name" value="Kinase-like_dom_sf"/>
</dbReference>
<evidence type="ECO:0008006" key="3">
    <source>
        <dbReference type="Google" id="ProtNLM"/>
    </source>
</evidence>
<gene>
    <name evidence="1" type="ORF">PGLA2088_LOCUS48887</name>
</gene>
<reference evidence="1" key="1">
    <citation type="submission" date="2021-02" db="EMBL/GenBank/DDBJ databases">
        <authorList>
            <person name="Dougan E. K."/>
            <person name="Rhodes N."/>
            <person name="Thang M."/>
            <person name="Chan C."/>
        </authorList>
    </citation>
    <scope>NUCLEOTIDE SEQUENCE</scope>
</reference>
<comment type="caution">
    <text evidence="1">The sequence shown here is derived from an EMBL/GenBank/DDBJ whole genome shotgun (WGS) entry which is preliminary data.</text>
</comment>
<evidence type="ECO:0000313" key="1">
    <source>
        <dbReference type="EMBL" id="CAE8737732.1"/>
    </source>
</evidence>
<proteinExistence type="predicted"/>
<protein>
    <recommendedName>
        <fullName evidence="3">Protein kinase domain-containing protein</fullName>
    </recommendedName>
</protein>
<evidence type="ECO:0000313" key="2">
    <source>
        <dbReference type="Proteomes" id="UP000626109"/>
    </source>
</evidence>